<dbReference type="InterPro" id="IPR011989">
    <property type="entry name" value="ARM-like"/>
</dbReference>
<dbReference type="InterPro" id="IPR016024">
    <property type="entry name" value="ARM-type_fold"/>
</dbReference>
<comment type="caution">
    <text evidence="8">The sequence shown here is derived from an EMBL/GenBank/DDBJ whole genome shotgun (WGS) entry which is preliminary data.</text>
</comment>
<dbReference type="Gene3D" id="1.25.10.10">
    <property type="entry name" value="Leucine-rich Repeat Variant"/>
    <property type="match status" value="1"/>
</dbReference>
<comment type="similarity">
    <text evidence="2 6">Belongs to the SCC2/Nipped-B family.</text>
</comment>
<dbReference type="PANTHER" id="PTHR21704:SF18">
    <property type="entry name" value="NIPPED-B-LIKE PROTEIN"/>
    <property type="match status" value="1"/>
</dbReference>
<proteinExistence type="inferred from homology"/>
<dbReference type="Proteomes" id="UP001628156">
    <property type="component" value="Unassembled WGS sequence"/>
</dbReference>
<dbReference type="Pfam" id="PF12830">
    <property type="entry name" value="Nipped-B_C"/>
    <property type="match status" value="1"/>
</dbReference>
<keyword evidence="9" id="KW-1185">Reference proteome</keyword>
<organism evidence="8 9">
    <name type="scientific">Entamoeba nuttalli</name>
    <dbReference type="NCBI Taxonomy" id="412467"/>
    <lineage>
        <taxon>Eukaryota</taxon>
        <taxon>Amoebozoa</taxon>
        <taxon>Evosea</taxon>
        <taxon>Archamoebae</taxon>
        <taxon>Mastigamoebida</taxon>
        <taxon>Entamoebidae</taxon>
        <taxon>Entamoeba</taxon>
    </lineage>
</organism>
<dbReference type="InterPro" id="IPR024986">
    <property type="entry name" value="Nipped-B_C"/>
</dbReference>
<evidence type="ECO:0000256" key="4">
    <source>
        <dbReference type="ARBA" id="ARBA00023242"/>
    </source>
</evidence>
<evidence type="ECO:0000313" key="8">
    <source>
        <dbReference type="EMBL" id="GAB1228265.1"/>
    </source>
</evidence>
<evidence type="ECO:0000256" key="3">
    <source>
        <dbReference type="ARBA" id="ARBA00022737"/>
    </source>
</evidence>
<dbReference type="Pfam" id="PF12765">
    <property type="entry name" value="Cohesin_HEAT"/>
    <property type="match status" value="1"/>
</dbReference>
<keyword evidence="4 6" id="KW-0539">Nucleus</keyword>
<gene>
    <name evidence="8" type="ORF">ENUP19_0388G0018</name>
</gene>
<evidence type="ECO:0000313" key="9">
    <source>
        <dbReference type="Proteomes" id="UP001628156"/>
    </source>
</evidence>
<name>A0ABQ0DZH6_9EUKA</name>
<keyword evidence="5 6" id="KW-0131">Cell cycle</keyword>
<evidence type="ECO:0000256" key="5">
    <source>
        <dbReference type="ARBA" id="ARBA00023306"/>
    </source>
</evidence>
<evidence type="ECO:0000256" key="1">
    <source>
        <dbReference type="ARBA" id="ARBA00004123"/>
    </source>
</evidence>
<keyword evidence="3 6" id="KW-0677">Repeat</keyword>
<dbReference type="PANTHER" id="PTHR21704">
    <property type="entry name" value="NIPPED-B-LIKE PROTEIN DELANGIN SCC2-RELATED"/>
    <property type="match status" value="1"/>
</dbReference>
<dbReference type="InterPro" id="IPR033031">
    <property type="entry name" value="Scc2/Nipped-B"/>
</dbReference>
<protein>
    <recommendedName>
        <fullName evidence="6">Sister chromatid cohesion protein</fullName>
    </recommendedName>
</protein>
<reference evidence="8 9" key="1">
    <citation type="journal article" date="2019" name="PLoS Negl. Trop. Dis.">
        <title>Whole genome sequencing of Entamoeba nuttalli reveals mammalian host-related molecular signatures and a novel octapeptide-repeat surface protein.</title>
        <authorList>
            <person name="Tanaka M."/>
            <person name="Makiuchi T."/>
            <person name="Komiyama T."/>
            <person name="Shiina T."/>
            <person name="Osaki K."/>
            <person name="Tachibana H."/>
        </authorList>
    </citation>
    <scope>NUCLEOTIDE SEQUENCE [LARGE SCALE GENOMIC DNA]</scope>
    <source>
        <strain evidence="8 9">P19-061405</strain>
    </source>
</reference>
<evidence type="ECO:0000256" key="6">
    <source>
        <dbReference type="RuleBase" id="RU364107"/>
    </source>
</evidence>
<evidence type="ECO:0000259" key="7">
    <source>
        <dbReference type="Pfam" id="PF12830"/>
    </source>
</evidence>
<dbReference type="InterPro" id="IPR026003">
    <property type="entry name" value="Cohesin_HEAT"/>
</dbReference>
<feature type="domain" description="Sister chromatid cohesion C-terminal" evidence="7">
    <location>
        <begin position="873"/>
        <end position="1044"/>
    </location>
</feature>
<dbReference type="EMBL" id="BAAFRS010000388">
    <property type="protein sequence ID" value="GAB1228265.1"/>
    <property type="molecule type" value="Genomic_DNA"/>
</dbReference>
<sequence length="1157" mass="130798">MSLHEDYNKLIVNLVKSHDLLGLAELMINNTTFFNESAQEQKQALLQLIPLIQNNNLSSLCACGIHCVINQNVDYNTISEILHSATSEHLFEKSEYHSIFRLVLKGLIDGMQSKSLTESNVLMTLTPILLFLSNDIQPLHLTSTEVLVAAWKNYPSLIPQIVQDICIALSTSTAPRSKSIVNCECVPLDAALIIALQCNGDLKQTTILGTQFIRSFFGTLQSTASPSLLNTFTLDLISLSSTVEFPSALLILQLLINVLLNQLVHNNFNSAIRNIGIDVLSQICCFFTQPTVSFIDSKKMQEVCNSCGCDFVQTEAVQWSSVPQGMCGKCYVKDLINDFWKRLTGRQIDETWFIREIILARASITTPEAYKVLCGIFERMIDPEDEKNKQIIETQIGWEEPASHFIIGGVSIPESINKFIPFDRYSYLSIVIPEFKTISEMCINCLLKMTTDSQALVRSRSLKGILSLIKISEDLSKRNVVQKIIISRLRDKAASVRESALDLIAVQLETKEVNEVVDRLFDISVSVRKKAVKIVLHHIKEMISTPESHAIDLLKRIFLIASRPDRQNDREEAKRILREVFIPLDSKKISLLIDVTETEYLEAISQLLDNFNSIQMQQLQEYLLNQLASDKFNKVILVLKATAKDNTTKSRICSKLSLLLSYISQEDIIQTNNVLELMVIVIPTLIVNKADEIVLKKISTTTMNLTFTATNPSMISLSVKCFIETELKKNEIERVGEFCVQFMNLSQNVQVRQRALSVLAVLFRSIDISNTNALKQLFPAGDKPIPVELFNKLLLVKSQTNVALICQMNAIFGLLQQYPGLYIQYESIKNYFTVYISKTLQTNHEQLCGSTLSLLNDLFEAISTDELSVLQMTLAQQHTKELIPLLKSINALIRYRALTLASSIIKKGLINPIELISSLIALVTDKTQLTSSNSISLLRLIGEKHSSLILCRFSEGVTEGYQLRGNEHLLSRIPHPLSSIYTMFTLTQRKNVITTLTKRYIDALENMITIKEIYQQLFVLETLVLLQYTKSTELILIIQPLKRINGTVLPDIRDIIKKRQKDGKNISPDLIAQLVACVFTTVCTKFLIDYYNFNEESSNDPLNAQIADLQDENNPFIIAGFKYLDKVFTDAQTFGEYWRYSKKIMDGEYCAFIPSKK</sequence>
<dbReference type="SUPFAM" id="SSF48371">
    <property type="entry name" value="ARM repeat"/>
    <property type="match status" value="2"/>
</dbReference>
<accession>A0ABQ0DZH6</accession>
<evidence type="ECO:0000256" key="2">
    <source>
        <dbReference type="ARBA" id="ARBA00009252"/>
    </source>
</evidence>
<comment type="subcellular location">
    <subcellularLocation>
        <location evidence="1 6">Nucleus</location>
    </subcellularLocation>
</comment>